<keyword evidence="3 9" id="KW-0964">Secreted</keyword>
<dbReference type="InterPro" id="IPR039641">
    <property type="entry name" value="LCR"/>
</dbReference>
<keyword evidence="8" id="KW-1015">Disulfide bond</keyword>
<dbReference type="EMBL" id="JBGMDY010000003">
    <property type="protein sequence ID" value="KAL2340272.1"/>
    <property type="molecule type" value="Genomic_DNA"/>
</dbReference>
<evidence type="ECO:0000256" key="8">
    <source>
        <dbReference type="ARBA" id="ARBA00023157"/>
    </source>
</evidence>
<comment type="similarity">
    <text evidence="2 9">Belongs to the DEFL family.</text>
</comment>
<dbReference type="GO" id="GO:0005576">
    <property type="term" value="C:extracellular region"/>
    <property type="evidence" value="ECO:0007669"/>
    <property type="project" value="UniProtKB-SubCell"/>
</dbReference>
<name>A0ABD1MWR5_9FABA</name>
<evidence type="ECO:0000256" key="7">
    <source>
        <dbReference type="ARBA" id="ARBA00022821"/>
    </source>
</evidence>
<keyword evidence="4 9" id="KW-0929">Antimicrobial</keyword>
<comment type="caution">
    <text evidence="10">The sequence shown here is derived from an EMBL/GenBank/DDBJ whole genome shotgun (WGS) entry which is preliminary data.</text>
</comment>
<protein>
    <recommendedName>
        <fullName evidence="9">Defensin-like protein</fullName>
    </recommendedName>
</protein>
<organism evidence="10 11">
    <name type="scientific">Flemingia macrophylla</name>
    <dbReference type="NCBI Taxonomy" id="520843"/>
    <lineage>
        <taxon>Eukaryota</taxon>
        <taxon>Viridiplantae</taxon>
        <taxon>Streptophyta</taxon>
        <taxon>Embryophyta</taxon>
        <taxon>Tracheophyta</taxon>
        <taxon>Spermatophyta</taxon>
        <taxon>Magnoliopsida</taxon>
        <taxon>eudicotyledons</taxon>
        <taxon>Gunneridae</taxon>
        <taxon>Pentapetalae</taxon>
        <taxon>rosids</taxon>
        <taxon>fabids</taxon>
        <taxon>Fabales</taxon>
        <taxon>Fabaceae</taxon>
        <taxon>Papilionoideae</taxon>
        <taxon>50 kb inversion clade</taxon>
        <taxon>NPAAA clade</taxon>
        <taxon>indigoferoid/millettioid clade</taxon>
        <taxon>Phaseoleae</taxon>
        <taxon>Flemingia</taxon>
    </lineage>
</organism>
<dbReference type="SUPFAM" id="SSF52058">
    <property type="entry name" value="L domain-like"/>
    <property type="match status" value="1"/>
</dbReference>
<proteinExistence type="inferred from homology"/>
<keyword evidence="7 9" id="KW-0611">Plant defense</keyword>
<keyword evidence="6 9" id="KW-0732">Signal</keyword>
<comment type="subcellular location">
    <subcellularLocation>
        <location evidence="1 9">Secreted</location>
    </subcellularLocation>
</comment>
<evidence type="ECO:0000313" key="11">
    <source>
        <dbReference type="Proteomes" id="UP001603857"/>
    </source>
</evidence>
<evidence type="ECO:0000256" key="1">
    <source>
        <dbReference type="ARBA" id="ARBA00004613"/>
    </source>
</evidence>
<accession>A0ABD1MWR5</accession>
<evidence type="ECO:0000256" key="5">
    <source>
        <dbReference type="ARBA" id="ARBA00022577"/>
    </source>
</evidence>
<dbReference type="PANTHER" id="PTHR36788:SF2">
    <property type="entry name" value="DEFENSIN-LIKE PROTEIN 183"/>
    <property type="match status" value="1"/>
</dbReference>
<dbReference type="PANTHER" id="PTHR36788">
    <property type="entry name" value="DEFENSIN-LIKE PROTEIN 183"/>
    <property type="match status" value="1"/>
</dbReference>
<feature type="signal peptide" evidence="9">
    <location>
        <begin position="1"/>
        <end position="24"/>
    </location>
</feature>
<reference evidence="10 11" key="1">
    <citation type="submission" date="2024-08" db="EMBL/GenBank/DDBJ databases">
        <title>Insights into the chromosomal genome structure of Flemingia macrophylla.</title>
        <authorList>
            <person name="Ding Y."/>
            <person name="Zhao Y."/>
            <person name="Bi W."/>
            <person name="Wu M."/>
            <person name="Zhao G."/>
            <person name="Gong Y."/>
            <person name="Li W."/>
            <person name="Zhang P."/>
        </authorList>
    </citation>
    <scope>NUCLEOTIDE SEQUENCE [LARGE SCALE GENOMIC DNA]</scope>
    <source>
        <strain evidence="10">DYQJB</strain>
        <tissue evidence="10">Leaf</tissue>
    </source>
</reference>
<dbReference type="AlphaFoldDB" id="A0ABD1MWR5"/>
<keyword evidence="5 9" id="KW-0295">Fungicide</keyword>
<evidence type="ECO:0000256" key="9">
    <source>
        <dbReference type="RuleBase" id="RU367109"/>
    </source>
</evidence>
<gene>
    <name evidence="10" type="ORF">Fmac_008212</name>
</gene>
<dbReference type="GO" id="GO:0050832">
    <property type="term" value="P:defense response to fungus"/>
    <property type="evidence" value="ECO:0007669"/>
    <property type="project" value="UniProtKB-UniRule"/>
</dbReference>
<feature type="chain" id="PRO_5044532302" description="Defensin-like protein" evidence="9">
    <location>
        <begin position="25"/>
        <end position="314"/>
    </location>
</feature>
<evidence type="ECO:0000256" key="4">
    <source>
        <dbReference type="ARBA" id="ARBA00022529"/>
    </source>
</evidence>
<evidence type="ECO:0000256" key="6">
    <source>
        <dbReference type="ARBA" id="ARBA00022729"/>
    </source>
</evidence>
<sequence>MAKRCTSYVILLLLFTLGVVMVVGDKCEEYLGICEAIDACKSKCSKMHQGGHGICKPNGAMNHCLCYYDCEICEKGLGVLGNCNHIQCNSDCAAKYPGKGAIGENKPLSKSCSSSPSEAEAEVEAPHNLILCLPDDIALNCLARIPRSHHPTVSRASTFQWYTLHQTPKPLICHLSSIPTPAEVLDPTAICWEHVPNPTKGLGKIKGFNIGRDVWEELKGLEKGLPRPLPDFSALESLQELNLGDNPFTSPVLDSLLGLKSLKVVNLINKLFQRAVLDFGFGVEVDLNLSDDSNSFCLLVAGSVIQRWRFCFLF</sequence>
<keyword evidence="11" id="KW-1185">Reference proteome</keyword>
<evidence type="ECO:0000313" key="10">
    <source>
        <dbReference type="EMBL" id="KAL2340272.1"/>
    </source>
</evidence>
<evidence type="ECO:0000256" key="3">
    <source>
        <dbReference type="ARBA" id="ARBA00022525"/>
    </source>
</evidence>
<dbReference type="InterPro" id="IPR032675">
    <property type="entry name" value="LRR_dom_sf"/>
</dbReference>
<dbReference type="Proteomes" id="UP001603857">
    <property type="component" value="Unassembled WGS sequence"/>
</dbReference>
<dbReference type="Gene3D" id="3.80.10.10">
    <property type="entry name" value="Ribonuclease Inhibitor"/>
    <property type="match status" value="1"/>
</dbReference>
<evidence type="ECO:0000256" key="2">
    <source>
        <dbReference type="ARBA" id="ARBA00006722"/>
    </source>
</evidence>
<dbReference type="GO" id="GO:0031640">
    <property type="term" value="P:killing of cells of another organism"/>
    <property type="evidence" value="ECO:0007669"/>
    <property type="project" value="UniProtKB-UniRule"/>
</dbReference>